<reference evidence="8" key="1">
    <citation type="submission" date="2025-08" db="UniProtKB">
        <authorList>
            <consortium name="RefSeq"/>
        </authorList>
    </citation>
    <scope>IDENTIFICATION</scope>
    <source>
        <tissue evidence="8">Leaves</tissue>
    </source>
</reference>
<dbReference type="SUPFAM" id="SSF54171">
    <property type="entry name" value="DNA-binding domain"/>
    <property type="match status" value="2"/>
</dbReference>
<feature type="compositionally biased region" description="Basic and acidic residues" evidence="6">
    <location>
        <begin position="485"/>
        <end position="497"/>
    </location>
</feature>
<feature type="compositionally biased region" description="Basic and acidic residues" evidence="6">
    <location>
        <begin position="159"/>
        <end position="196"/>
    </location>
</feature>
<dbReference type="PANTHER" id="PTHR34067:SF20">
    <property type="entry name" value="OS08G0206700 PROTEIN"/>
    <property type="match status" value="1"/>
</dbReference>
<dbReference type="GO" id="GO:0003677">
    <property type="term" value="F:DNA binding"/>
    <property type="evidence" value="ECO:0007669"/>
    <property type="project" value="UniProtKB-KW"/>
</dbReference>
<dbReference type="Gene3D" id="3.30.890.10">
    <property type="entry name" value="Methyl-cpg-binding Protein 2, Chain A"/>
    <property type="match status" value="2"/>
</dbReference>
<feature type="region of interest" description="Disordered" evidence="6">
    <location>
        <begin position="342"/>
        <end position="409"/>
    </location>
</feature>
<evidence type="ECO:0000313" key="7">
    <source>
        <dbReference type="Proteomes" id="UP000235220"/>
    </source>
</evidence>
<feature type="compositionally biased region" description="Basic and acidic residues" evidence="6">
    <location>
        <begin position="732"/>
        <end position="743"/>
    </location>
</feature>
<protein>
    <submittedName>
        <fullName evidence="8">Uncharacterized protein LOC108997095</fullName>
    </submittedName>
</protein>
<keyword evidence="2" id="KW-0805">Transcription regulation</keyword>
<evidence type="ECO:0000256" key="3">
    <source>
        <dbReference type="ARBA" id="ARBA00023125"/>
    </source>
</evidence>
<keyword evidence="4" id="KW-0804">Transcription</keyword>
<dbReference type="PROSITE" id="PS50982">
    <property type="entry name" value="MBD"/>
    <property type="match status" value="1"/>
</dbReference>
<keyword evidence="7" id="KW-1185">Reference proteome</keyword>
<feature type="compositionally biased region" description="Polar residues" evidence="6">
    <location>
        <begin position="250"/>
        <end position="264"/>
    </location>
</feature>
<feature type="region of interest" description="Disordered" evidence="6">
    <location>
        <begin position="722"/>
        <end position="743"/>
    </location>
</feature>
<feature type="compositionally biased region" description="Acidic residues" evidence="6">
    <location>
        <begin position="273"/>
        <end position="282"/>
    </location>
</feature>
<organism evidence="7 8">
    <name type="scientific">Juglans regia</name>
    <name type="common">English walnut</name>
    <dbReference type="NCBI Taxonomy" id="51240"/>
    <lineage>
        <taxon>Eukaryota</taxon>
        <taxon>Viridiplantae</taxon>
        <taxon>Streptophyta</taxon>
        <taxon>Embryophyta</taxon>
        <taxon>Tracheophyta</taxon>
        <taxon>Spermatophyta</taxon>
        <taxon>Magnoliopsida</taxon>
        <taxon>eudicotyledons</taxon>
        <taxon>Gunneridae</taxon>
        <taxon>Pentapetalae</taxon>
        <taxon>rosids</taxon>
        <taxon>fabids</taxon>
        <taxon>Fagales</taxon>
        <taxon>Juglandaceae</taxon>
        <taxon>Juglans</taxon>
    </lineage>
</organism>
<evidence type="ECO:0000256" key="5">
    <source>
        <dbReference type="ARBA" id="ARBA00023242"/>
    </source>
</evidence>
<dbReference type="InterPro" id="IPR001739">
    <property type="entry name" value="Methyl_CpG_DNA-bd"/>
</dbReference>
<feature type="compositionally biased region" description="Basic residues" evidence="6">
    <location>
        <begin position="292"/>
        <end position="305"/>
    </location>
</feature>
<dbReference type="InterPro" id="IPR038945">
    <property type="entry name" value="MBD13-like"/>
</dbReference>
<evidence type="ECO:0000256" key="4">
    <source>
        <dbReference type="ARBA" id="ARBA00023163"/>
    </source>
</evidence>
<feature type="compositionally biased region" description="Basic and acidic residues" evidence="6">
    <location>
        <begin position="219"/>
        <end position="236"/>
    </location>
</feature>
<keyword evidence="5" id="KW-0539">Nucleus</keyword>
<dbReference type="AlphaFoldDB" id="A0A2I4FAT2"/>
<name>A0A2I4FAT2_JUGRE</name>
<dbReference type="Proteomes" id="UP000235220">
    <property type="component" value="Chromosome 9"/>
</dbReference>
<dbReference type="Pfam" id="PF01429">
    <property type="entry name" value="MBD"/>
    <property type="match status" value="1"/>
</dbReference>
<sequence>MVARTSPNWLPSGWTVQFKVQKTGRKIRIYTNLETGQKLFSKDDVIHRIKVNSSQGRKPLPKNRHIKMHSRNNPKTLAVETNENPEWLPKGWNMEVKARNNGMGAKYKCYIDPLTGCRFYSKPQVFQYLESVKRSSQTFRKRKIDILAPAAVKRQKLNHPETVKRQKLNHPETRRRLFADRGRFIRRGSELAEAKSSKRGRGNNASDEQRDAFAPTDEIVQKDTIKDSAETKENCGPRRSTLPKADSSKGKSQTKSLPPNNVPVSTPAVDILQENDDLETDLETVKENGSTRKNKITSSKSKKKKEFNLPCRSSKRLAGFEPEQVVNSVSSQQPFQVLRRRLSESGAGQDSGLASCGLPNGASQQLEHGQQMVNAQHGSTDPSHALHGEPSDESKKHLQNKAASEGPLEMLETDKMDDEVLEQEHCCPFGNSWSDPCLEFAIRTLTGALPLEDTTNYGAVLAPAANIQLKENSLEGWIKKSSTRKTQDSLKKSKNETDLNLPRRSSKRLAGLEPEMVANSQFSERAIQNARSKSSESETTLPVVLADGASRQLEDGLDMELAHHVSNNINTPIFIGESSNKSEKPLEVQVGPKEQLPLGVQSVHKEQPHFPETEIIMPEPQLAFPFGDSWPDPCLEFAFKTLTGLIPVEDNLAVQESFQEELDISHTHRDSSLALPDFGLPSFFQNDISSHFDLPEKSMAGHQPSRSSSFLAPGNVSLPSCGGISSRQPCSEGDKDLHGKVNS</sequence>
<comment type="subcellular location">
    <subcellularLocation>
        <location evidence="1">Nucleus</location>
    </subcellularLocation>
</comment>
<feature type="compositionally biased region" description="Polar residues" evidence="6">
    <location>
        <begin position="361"/>
        <end position="382"/>
    </location>
</feature>
<dbReference type="OrthoDB" id="10072024at2759"/>
<feature type="compositionally biased region" description="Basic and acidic residues" evidence="6">
    <location>
        <begin position="384"/>
        <end position="396"/>
    </location>
</feature>
<dbReference type="RefSeq" id="XP_018828755.1">
    <property type="nucleotide sequence ID" value="XM_018973210.2"/>
</dbReference>
<dbReference type="KEGG" id="jre:108997095"/>
<dbReference type="GeneID" id="108997095"/>
<proteinExistence type="predicted"/>
<dbReference type="GO" id="GO:0005634">
    <property type="term" value="C:nucleus"/>
    <property type="evidence" value="ECO:0007669"/>
    <property type="project" value="UniProtKB-SubCell"/>
</dbReference>
<keyword evidence="3" id="KW-0238">DNA-binding</keyword>
<dbReference type="InterPro" id="IPR016177">
    <property type="entry name" value="DNA-bd_dom_sf"/>
</dbReference>
<feature type="region of interest" description="Disordered" evidence="6">
    <location>
        <begin position="159"/>
        <end position="309"/>
    </location>
</feature>
<dbReference type="STRING" id="51240.A0A2I4FAT2"/>
<feature type="region of interest" description="Disordered" evidence="6">
    <location>
        <begin position="480"/>
        <end position="505"/>
    </location>
</feature>
<evidence type="ECO:0000256" key="1">
    <source>
        <dbReference type="ARBA" id="ARBA00004123"/>
    </source>
</evidence>
<gene>
    <name evidence="8" type="primary">LOC108997095</name>
</gene>
<evidence type="ECO:0000313" key="8">
    <source>
        <dbReference type="RefSeq" id="XP_018828755.1"/>
    </source>
</evidence>
<accession>A0A2I4FAT2</accession>
<evidence type="ECO:0000256" key="6">
    <source>
        <dbReference type="SAM" id="MobiDB-lite"/>
    </source>
</evidence>
<dbReference type="PANTHER" id="PTHR34067">
    <property type="entry name" value="OS04G0193200 PROTEIN"/>
    <property type="match status" value="1"/>
</dbReference>
<evidence type="ECO:0000256" key="2">
    <source>
        <dbReference type="ARBA" id="ARBA00023015"/>
    </source>
</evidence>
<dbReference type="Gramene" id="Jr09_11420_p1">
    <property type="protein sequence ID" value="cds.Jr09_11420_p1"/>
    <property type="gene ID" value="Jr09_11420"/>
</dbReference>